<dbReference type="InterPro" id="IPR006530">
    <property type="entry name" value="YD"/>
</dbReference>
<dbReference type="EMBL" id="JACGWY010000002">
    <property type="protein sequence ID" value="MBA8816173.1"/>
    <property type="molecule type" value="Genomic_DNA"/>
</dbReference>
<dbReference type="InterPro" id="IPR022385">
    <property type="entry name" value="Rhs_assc_core"/>
</dbReference>
<dbReference type="Proteomes" id="UP000526083">
    <property type="component" value="Unassembled WGS sequence"/>
</dbReference>
<proteinExistence type="predicted"/>
<keyword evidence="1" id="KW-1133">Transmembrane helix</keyword>
<dbReference type="InterPro" id="IPR050708">
    <property type="entry name" value="T6SS_VgrG/RHS"/>
</dbReference>
<dbReference type="AlphaFoldDB" id="A0A7W3JNM2"/>
<dbReference type="Pfam" id="PF05593">
    <property type="entry name" value="RHS_repeat"/>
    <property type="match status" value="3"/>
</dbReference>
<keyword evidence="1" id="KW-0472">Membrane</keyword>
<keyword evidence="1" id="KW-0812">Transmembrane</keyword>
<name>A0A7W3JNM2_9MICO</name>
<evidence type="ECO:0000313" key="2">
    <source>
        <dbReference type="EMBL" id="MBA8816173.1"/>
    </source>
</evidence>
<keyword evidence="3" id="KW-1185">Reference proteome</keyword>
<sequence length="969" mass="102862">MNIANGNLLVKENDFRVSAAGTEVRMDRWFNSFAPAGSSNVWRNSLLDEGLTIESDHVIYNAVNGARYSFEQEPVDGNGITQYSSPSGSRMSLTFDGEWYTLTEHETGTESVFSSTGRLAHEDNRAGEEVRTRSSASGGIEYFSNPSGASVSLHGANSNRDGSDPYWAESGGREVQYHYGGSRGYLGPLMGVTAADGEETTYTYSYEYLASIEFPGAASDTSTITFEYDSSGRITTVTQEPQIVTTFEYLPGSTEVTDANGHTSTYAIDSQGRVTATKDALGRERSQTWTADNAIATTTDALASHTTTYTYDQTGNRTGAQLPTGAASAAIYALGPDCNAPDTGTTYQIKCSVSASGATTQYEYDQYGQIIKKTDTSDTTPVDEFTYTYAAPGSGTSGYGNPVTATDANGKTTQYTYDDGLLVKVTPPAPLGETTYSYDSLNRVTSVTDGRGLTTSYSYDLRDRPVLTTHTNDQAIYKTYYPNGLEEYVADYSSNAAQYTYDSQGRLARQTGPHIGAAQEYTYDDVGNMLTFTDSAGTVTYTYDDSNQLTSIREPGGTCPSSGNPAANSGCVLLEYDDNSNETKRIYPAGAHTDTTRDASGRPIRITAKATDGSTAVDIGYSYAAPGSGDDQINIQTRTSHKEEGITAGAVTTYSYDNRNRLTNAEEKDGSTLTAAWSYGYDNAGNRTTQTRTGATGQIAGTIDYTYNDANQMTSATGQSTSWTYDAAGNQTRNGLTGATITYGPRGEATAFGSTGADYFGTGNTDRLSRGNTTFANGPLGMTQRTSGSTTHTYTRSPEGEPLGMRASASYYYVADQLGSVAGLFSATGTWIGGYTYSPYGEARFTSTSSVITNNALRYIGEHHDGAGIYKLGARYYDTAQGRFTQMDPSGQEANPYEYAGCNPVNSIDPSGLAACTAAAGIAGVLHGVIWSAAAGAAFTGGASIGAGIVVGLVVGSFWFAVSEFGCSS</sequence>
<evidence type="ECO:0000313" key="3">
    <source>
        <dbReference type="Proteomes" id="UP000526083"/>
    </source>
</evidence>
<gene>
    <name evidence="2" type="ORF">FHX48_001246</name>
</gene>
<organism evidence="2 3">
    <name type="scientific">Microbacterium halimionae</name>
    <dbReference type="NCBI Taxonomy" id="1526413"/>
    <lineage>
        <taxon>Bacteria</taxon>
        <taxon>Bacillati</taxon>
        <taxon>Actinomycetota</taxon>
        <taxon>Actinomycetes</taxon>
        <taxon>Micrococcales</taxon>
        <taxon>Microbacteriaceae</taxon>
        <taxon>Microbacterium</taxon>
    </lineage>
</organism>
<protein>
    <submittedName>
        <fullName evidence="2">RHS repeat-associated protein</fullName>
    </submittedName>
</protein>
<dbReference type="PANTHER" id="PTHR32305:SF15">
    <property type="entry name" value="PROTEIN RHSA-RELATED"/>
    <property type="match status" value="1"/>
</dbReference>
<dbReference type="PANTHER" id="PTHR32305">
    <property type="match status" value="1"/>
</dbReference>
<comment type="caution">
    <text evidence="2">The sequence shown here is derived from an EMBL/GenBank/DDBJ whole genome shotgun (WGS) entry which is preliminary data.</text>
</comment>
<dbReference type="InterPro" id="IPR031325">
    <property type="entry name" value="RHS_repeat"/>
</dbReference>
<dbReference type="NCBIfam" id="TIGR03696">
    <property type="entry name" value="Rhs_assc_core"/>
    <property type="match status" value="1"/>
</dbReference>
<accession>A0A7W3JNM2</accession>
<reference evidence="2 3" key="1">
    <citation type="submission" date="2020-07" db="EMBL/GenBank/DDBJ databases">
        <title>Sequencing the genomes of 1000 actinobacteria strains.</title>
        <authorList>
            <person name="Klenk H.-P."/>
        </authorList>
    </citation>
    <scope>NUCLEOTIDE SEQUENCE [LARGE SCALE GENOMIC DNA]</scope>
    <source>
        <strain evidence="2 3">DSM 27576</strain>
    </source>
</reference>
<evidence type="ECO:0000256" key="1">
    <source>
        <dbReference type="SAM" id="Phobius"/>
    </source>
</evidence>
<feature type="transmembrane region" description="Helical" evidence="1">
    <location>
        <begin position="938"/>
        <end position="962"/>
    </location>
</feature>
<dbReference type="RefSeq" id="WP_167049786.1">
    <property type="nucleotide sequence ID" value="NZ_JAAOZB010000002.1"/>
</dbReference>
<dbReference type="Gene3D" id="2.180.10.10">
    <property type="entry name" value="RHS repeat-associated core"/>
    <property type="match status" value="2"/>
</dbReference>
<feature type="transmembrane region" description="Helical" evidence="1">
    <location>
        <begin position="912"/>
        <end position="931"/>
    </location>
</feature>
<dbReference type="NCBIfam" id="TIGR01643">
    <property type="entry name" value="YD_repeat_2x"/>
    <property type="match status" value="4"/>
</dbReference>